<evidence type="ECO:0000256" key="3">
    <source>
        <dbReference type="ARBA" id="ARBA00022692"/>
    </source>
</evidence>
<keyword evidence="6" id="KW-0378">Hydrolase</keyword>
<evidence type="ECO:0000256" key="12">
    <source>
        <dbReference type="RuleBase" id="RU003651"/>
    </source>
</evidence>
<comment type="catalytic activity">
    <reaction evidence="11">
        <text>ATP + H2O = ADP + phosphate + H(+)</text>
        <dbReference type="Rhea" id="RHEA:13065"/>
        <dbReference type="ChEBI" id="CHEBI:15377"/>
        <dbReference type="ChEBI" id="CHEBI:15378"/>
        <dbReference type="ChEBI" id="CHEBI:30616"/>
        <dbReference type="ChEBI" id="CHEBI:43474"/>
        <dbReference type="ChEBI" id="CHEBI:456216"/>
    </reaction>
    <physiologicalReaction direction="left-to-right" evidence="11">
        <dbReference type="Rhea" id="RHEA:13066"/>
    </physiologicalReaction>
</comment>
<feature type="domain" description="AAA+ ATPase" evidence="14">
    <location>
        <begin position="318"/>
        <end position="505"/>
    </location>
</feature>
<dbReference type="GO" id="GO:0016887">
    <property type="term" value="F:ATP hydrolysis activity"/>
    <property type="evidence" value="ECO:0007669"/>
    <property type="project" value="InterPro"/>
</dbReference>
<evidence type="ECO:0000256" key="9">
    <source>
        <dbReference type="ARBA" id="ARBA00023128"/>
    </source>
</evidence>
<sequence length="697" mass="77263">MDFNSLIRGTLPTFAANISHDANSSAENGLPDGLLDTLSPLLGFQFNPLMRLLMILYNLTGNRLGIDPTYILTSVGVLWAANKLWAQLYSTFYSLAWQYFMANVEVSNSDDIYFHMMKWLAAQPKMVDSRSLTAETASRGAWEEEDESELMTSRVSADGSDVFLNFSHQEAKAPPRFTPAMGMHSFWFRGRYFKLQRKQEALFDPTAGAQGMPQFKDKEILVLSCFGRSPEPIKQLLQHAKEQYYLDHQAKTIVRRPSGQAMRRYGHRHSWQQVANRPVRPMQTVVLDDEQKIRILSDMNEYLHPATPRWYANRGIPLRRGYLFHGPPGTGKTSLSFALAGVFGLDIYVISLLDPTLTEEDLLGLFTSLPRRCVVLLEDIDTAGLKRVEDPASSSSSSSSDDDKNSEEGQDDTKDKKSPKKAKHHKSKKDWKVSDLARELKRAGGNGDSGEKKGISLSGLLNAIDGVASHEGRVLIMTTNKPQTLDEALIRPGRVDLQVAFTNATQQQARELFVRMYEPENTADAPPSSFSLSDHLSSPLPPLTPFSEAAPPTPFSLSSDRDGNMTDVSGATEVGDDEETSPFKFLSGTTTTTTTTTSPNKKPAPAPLNLTHTTHTTTKFPMEDESRQTLPATELLHIAAQFAAKIPGGQFSPAELQGFLLKRKKTPRRALEEVEVWVAGMLAQKAGKTRVLALAVQ</sequence>
<dbReference type="InterPro" id="IPR003960">
    <property type="entry name" value="ATPase_AAA_CS"/>
</dbReference>
<comment type="subcellular location">
    <subcellularLocation>
        <location evidence="1">Mitochondrion inner membrane</location>
        <topology evidence="1">Single-pass membrane protein</topology>
    </subcellularLocation>
</comment>
<evidence type="ECO:0000256" key="2">
    <source>
        <dbReference type="ARBA" id="ARBA00007448"/>
    </source>
</evidence>
<evidence type="ECO:0000313" key="16">
    <source>
        <dbReference type="EMBL" id="KAK4044781.1"/>
    </source>
</evidence>
<proteinExistence type="inferred from homology"/>
<gene>
    <name evidence="16" type="ORF">C8A01DRAFT_42399</name>
</gene>
<keyword evidence="8" id="KW-1133">Transmembrane helix</keyword>
<dbReference type="InterPro" id="IPR050747">
    <property type="entry name" value="Mitochondrial_chaperone_BCS1"/>
</dbReference>
<keyword evidence="3" id="KW-0812">Transmembrane</keyword>
<feature type="compositionally biased region" description="Basic and acidic residues" evidence="13">
    <location>
        <begin position="401"/>
        <end position="416"/>
    </location>
</feature>
<accession>A0AAN6SWL5</accession>
<dbReference type="InterPro" id="IPR003959">
    <property type="entry name" value="ATPase_AAA_core"/>
</dbReference>
<dbReference type="InterPro" id="IPR014851">
    <property type="entry name" value="BCS1_N"/>
</dbReference>
<name>A0AAN6SWL5_9PEZI</name>
<dbReference type="InterPro" id="IPR057495">
    <property type="entry name" value="AAA_lid_BCS1"/>
</dbReference>
<dbReference type="SMART" id="SM01024">
    <property type="entry name" value="BCS1_N"/>
    <property type="match status" value="1"/>
</dbReference>
<evidence type="ECO:0000256" key="13">
    <source>
        <dbReference type="SAM" id="MobiDB-lite"/>
    </source>
</evidence>
<evidence type="ECO:0000256" key="8">
    <source>
        <dbReference type="ARBA" id="ARBA00022989"/>
    </source>
</evidence>
<reference evidence="17" key="1">
    <citation type="journal article" date="2023" name="Mol. Phylogenet. Evol.">
        <title>Genome-scale phylogeny and comparative genomics of the fungal order Sordariales.</title>
        <authorList>
            <person name="Hensen N."/>
            <person name="Bonometti L."/>
            <person name="Westerberg I."/>
            <person name="Brannstrom I.O."/>
            <person name="Guillou S."/>
            <person name="Cros-Aarteil S."/>
            <person name="Calhoun S."/>
            <person name="Haridas S."/>
            <person name="Kuo A."/>
            <person name="Mondo S."/>
            <person name="Pangilinan J."/>
            <person name="Riley R."/>
            <person name="LaButti K."/>
            <person name="Andreopoulos B."/>
            <person name="Lipzen A."/>
            <person name="Chen C."/>
            <person name="Yan M."/>
            <person name="Daum C."/>
            <person name="Ng V."/>
            <person name="Clum A."/>
            <person name="Steindorff A."/>
            <person name="Ohm R.A."/>
            <person name="Martin F."/>
            <person name="Silar P."/>
            <person name="Natvig D.O."/>
            <person name="Lalanne C."/>
            <person name="Gautier V."/>
            <person name="Ament-Velasquez S.L."/>
            <person name="Kruys A."/>
            <person name="Hutchinson M.I."/>
            <person name="Powell A.J."/>
            <person name="Barry K."/>
            <person name="Miller A.N."/>
            <person name="Grigoriev I.V."/>
            <person name="Debuchy R."/>
            <person name="Gladieux P."/>
            <person name="Hiltunen Thoren M."/>
            <person name="Johannesson H."/>
        </authorList>
    </citation>
    <scope>NUCLEOTIDE SEQUENCE [LARGE SCALE GENOMIC DNA]</scope>
    <source>
        <strain evidence="17">CBS 284.82</strain>
    </source>
</reference>
<evidence type="ECO:0000256" key="6">
    <source>
        <dbReference type="ARBA" id="ARBA00022801"/>
    </source>
</evidence>
<evidence type="ECO:0000256" key="10">
    <source>
        <dbReference type="ARBA" id="ARBA00023136"/>
    </source>
</evidence>
<protein>
    <submittedName>
        <fullName evidence="16">BCS1 N terminal-domain-containing protein</fullName>
    </submittedName>
</protein>
<evidence type="ECO:0000259" key="14">
    <source>
        <dbReference type="SMART" id="SM00382"/>
    </source>
</evidence>
<keyword evidence="5" id="KW-0999">Mitochondrion inner membrane</keyword>
<comment type="similarity">
    <text evidence="2">Belongs to the AAA ATPase family. BCS1 subfamily.</text>
</comment>
<evidence type="ECO:0000256" key="7">
    <source>
        <dbReference type="ARBA" id="ARBA00022840"/>
    </source>
</evidence>
<dbReference type="AlphaFoldDB" id="A0AAN6SWL5"/>
<dbReference type="PANTHER" id="PTHR23070">
    <property type="entry name" value="BCS1 AAA-TYPE ATPASE"/>
    <property type="match status" value="1"/>
</dbReference>
<evidence type="ECO:0000256" key="4">
    <source>
        <dbReference type="ARBA" id="ARBA00022741"/>
    </source>
</evidence>
<evidence type="ECO:0000256" key="11">
    <source>
        <dbReference type="ARBA" id="ARBA00048778"/>
    </source>
</evidence>
<evidence type="ECO:0000256" key="1">
    <source>
        <dbReference type="ARBA" id="ARBA00004434"/>
    </source>
</evidence>
<keyword evidence="4 12" id="KW-0547">Nucleotide-binding</keyword>
<dbReference type="Pfam" id="PF25426">
    <property type="entry name" value="AAA_lid_BCS1"/>
    <property type="match status" value="1"/>
</dbReference>
<dbReference type="Gene3D" id="3.40.50.300">
    <property type="entry name" value="P-loop containing nucleotide triphosphate hydrolases"/>
    <property type="match status" value="1"/>
</dbReference>
<dbReference type="EMBL" id="MU854316">
    <property type="protein sequence ID" value="KAK4044781.1"/>
    <property type="molecule type" value="Genomic_DNA"/>
</dbReference>
<dbReference type="SMART" id="SM00382">
    <property type="entry name" value="AAA"/>
    <property type="match status" value="1"/>
</dbReference>
<evidence type="ECO:0000256" key="5">
    <source>
        <dbReference type="ARBA" id="ARBA00022792"/>
    </source>
</evidence>
<dbReference type="GO" id="GO:0005524">
    <property type="term" value="F:ATP binding"/>
    <property type="evidence" value="ECO:0007669"/>
    <property type="project" value="UniProtKB-KW"/>
</dbReference>
<feature type="domain" description="BCS1 N-terminal" evidence="15">
    <location>
        <begin position="70"/>
        <end position="285"/>
    </location>
</feature>
<dbReference type="Pfam" id="PF00004">
    <property type="entry name" value="AAA"/>
    <property type="match status" value="2"/>
</dbReference>
<dbReference type="PROSITE" id="PS00674">
    <property type="entry name" value="AAA"/>
    <property type="match status" value="1"/>
</dbReference>
<keyword evidence="10" id="KW-0472">Membrane</keyword>
<feature type="region of interest" description="Disordered" evidence="13">
    <location>
        <begin position="522"/>
        <end position="612"/>
    </location>
</feature>
<dbReference type="InterPro" id="IPR027417">
    <property type="entry name" value="P-loop_NTPase"/>
</dbReference>
<comment type="caution">
    <text evidence="16">The sequence shown here is derived from an EMBL/GenBank/DDBJ whole genome shotgun (WGS) entry which is preliminary data.</text>
</comment>
<evidence type="ECO:0000313" key="17">
    <source>
        <dbReference type="Proteomes" id="UP001303115"/>
    </source>
</evidence>
<keyword evidence="9" id="KW-0496">Mitochondrion</keyword>
<dbReference type="SUPFAM" id="SSF52540">
    <property type="entry name" value="P-loop containing nucleoside triphosphate hydrolases"/>
    <property type="match status" value="1"/>
</dbReference>
<keyword evidence="7 12" id="KW-0067">ATP-binding</keyword>
<evidence type="ECO:0000259" key="15">
    <source>
        <dbReference type="SMART" id="SM01024"/>
    </source>
</evidence>
<dbReference type="GO" id="GO:0005743">
    <property type="term" value="C:mitochondrial inner membrane"/>
    <property type="evidence" value="ECO:0007669"/>
    <property type="project" value="UniProtKB-SubCell"/>
</dbReference>
<feature type="compositionally biased region" description="Basic residues" evidence="13">
    <location>
        <begin position="417"/>
        <end position="429"/>
    </location>
</feature>
<dbReference type="Proteomes" id="UP001303115">
    <property type="component" value="Unassembled WGS sequence"/>
</dbReference>
<dbReference type="Pfam" id="PF08740">
    <property type="entry name" value="BCS1_N"/>
    <property type="match status" value="1"/>
</dbReference>
<organism evidence="16 17">
    <name type="scientific">Parachaetomium inaequale</name>
    <dbReference type="NCBI Taxonomy" id="2588326"/>
    <lineage>
        <taxon>Eukaryota</taxon>
        <taxon>Fungi</taxon>
        <taxon>Dikarya</taxon>
        <taxon>Ascomycota</taxon>
        <taxon>Pezizomycotina</taxon>
        <taxon>Sordariomycetes</taxon>
        <taxon>Sordariomycetidae</taxon>
        <taxon>Sordariales</taxon>
        <taxon>Chaetomiaceae</taxon>
        <taxon>Parachaetomium</taxon>
    </lineage>
</organism>
<feature type="compositionally biased region" description="Low complexity" evidence="13">
    <location>
        <begin position="526"/>
        <end position="538"/>
    </location>
</feature>
<keyword evidence="17" id="KW-1185">Reference proteome</keyword>
<dbReference type="InterPro" id="IPR003593">
    <property type="entry name" value="AAA+_ATPase"/>
</dbReference>
<feature type="region of interest" description="Disordered" evidence="13">
    <location>
        <begin position="387"/>
        <end position="432"/>
    </location>
</feature>